<dbReference type="Pfam" id="PF13439">
    <property type="entry name" value="Glyco_transf_4"/>
    <property type="match status" value="1"/>
</dbReference>
<proteinExistence type="predicted"/>
<dbReference type="AlphaFoldDB" id="A0A855WZ21"/>
<dbReference type="Proteomes" id="UP000250918">
    <property type="component" value="Unassembled WGS sequence"/>
</dbReference>
<dbReference type="GO" id="GO:0016757">
    <property type="term" value="F:glycosyltransferase activity"/>
    <property type="evidence" value="ECO:0007669"/>
    <property type="project" value="InterPro"/>
</dbReference>
<dbReference type="CDD" id="cd03801">
    <property type="entry name" value="GT4_PimA-like"/>
    <property type="match status" value="1"/>
</dbReference>
<reference evidence="3 4" key="1">
    <citation type="journal article" date="2018" name="ISME J.">
        <title>A methanotrophic archaeon couples anaerobic oxidation of methane to Fe(III) reduction.</title>
        <authorList>
            <person name="Cai C."/>
            <person name="Leu A.O."/>
            <person name="Xie G.J."/>
            <person name="Guo J."/>
            <person name="Feng Y."/>
            <person name="Zhao J.X."/>
            <person name="Tyson G.W."/>
            <person name="Yuan Z."/>
            <person name="Hu S."/>
        </authorList>
    </citation>
    <scope>NUCLEOTIDE SEQUENCE [LARGE SCALE GENOMIC DNA]</scope>
    <source>
        <strain evidence="3">FeB_12</strain>
    </source>
</reference>
<dbReference type="Pfam" id="PF00534">
    <property type="entry name" value="Glycos_transf_1"/>
    <property type="match status" value="1"/>
</dbReference>
<evidence type="ECO:0000313" key="4">
    <source>
        <dbReference type="Proteomes" id="UP000250918"/>
    </source>
</evidence>
<gene>
    <name evidence="3" type="ORF">C3F09_08395</name>
</gene>
<feature type="domain" description="Glycosyl transferase family 1" evidence="1">
    <location>
        <begin position="179"/>
        <end position="352"/>
    </location>
</feature>
<evidence type="ECO:0000259" key="2">
    <source>
        <dbReference type="Pfam" id="PF13439"/>
    </source>
</evidence>
<comment type="caution">
    <text evidence="3">The sequence shown here is derived from an EMBL/GenBank/DDBJ whole genome shotgun (WGS) entry which is preliminary data.</text>
</comment>
<dbReference type="PANTHER" id="PTHR12526">
    <property type="entry name" value="GLYCOSYLTRANSFERASE"/>
    <property type="match status" value="1"/>
</dbReference>
<dbReference type="InterPro" id="IPR001296">
    <property type="entry name" value="Glyco_trans_1"/>
</dbReference>
<dbReference type="EMBL" id="PQAP01000129">
    <property type="protein sequence ID" value="PWB70940.1"/>
    <property type="molecule type" value="Genomic_DNA"/>
</dbReference>
<name>A0A855WZ21_9BACT</name>
<accession>A0A855WZ21</accession>
<dbReference type="SUPFAM" id="SSF53756">
    <property type="entry name" value="UDP-Glycosyltransferase/glycogen phosphorylase"/>
    <property type="match status" value="1"/>
</dbReference>
<evidence type="ECO:0000313" key="3">
    <source>
        <dbReference type="EMBL" id="PWB70940.1"/>
    </source>
</evidence>
<dbReference type="InterPro" id="IPR028098">
    <property type="entry name" value="Glyco_trans_4-like_N"/>
</dbReference>
<sequence>MTQRKLFPIASYCSSRGWGGLEMNVSRFLHWMQDRGWPVYLYADPDSGIMSQAAKMGLTARPFPKPSEVSALWQSHSLAKMALADGVRVLILHQSPDTLVCSLAKRWSRDRINLAFSQNMHLGNKRDLIHAWQYRTIDAFVSPLPILAEQAKRQTVVPPEKIYVIPHGIELEQFTHRLDRAEARRALNLPPDATIIGIIGRLDPKKAQHIGIRALARLHKRGLRPHLLIVGDSTIGEGDNYRLNLEKLVAESGLTEFVHFRPYQEWPELAYAAMDIFVLTSQSETYGLVTIEAMTSGLPVIGTDSGGTIDIIDHERTGLRYAPDDDSALAEALMRFLTDPALASKLAAQGKQDALAKYSHTKQCESWEQLLRTITR</sequence>
<dbReference type="Gene3D" id="3.40.50.2000">
    <property type="entry name" value="Glycogen Phosphorylase B"/>
    <property type="match status" value="2"/>
</dbReference>
<feature type="domain" description="Glycosyltransferase subfamily 4-like N-terminal" evidence="2">
    <location>
        <begin position="18"/>
        <end position="173"/>
    </location>
</feature>
<evidence type="ECO:0000259" key="1">
    <source>
        <dbReference type="Pfam" id="PF00534"/>
    </source>
</evidence>
<evidence type="ECO:0008006" key="5">
    <source>
        <dbReference type="Google" id="ProtNLM"/>
    </source>
</evidence>
<protein>
    <recommendedName>
        <fullName evidence="5">Glycosyltransferase family 1 protein</fullName>
    </recommendedName>
</protein>
<organism evidence="3 4">
    <name type="scientific">candidate division GN15 bacterium</name>
    <dbReference type="NCBI Taxonomy" id="2072418"/>
    <lineage>
        <taxon>Bacteria</taxon>
        <taxon>candidate division GN15</taxon>
    </lineage>
</organism>